<keyword evidence="3" id="KW-0804">Transcription</keyword>
<gene>
    <name evidence="6" type="ORF">LUCI_2466</name>
</gene>
<feature type="domain" description="HTH rpiR-type" evidence="4">
    <location>
        <begin position="1"/>
        <end position="76"/>
    </location>
</feature>
<accession>A0A498RAA6</accession>
<evidence type="ECO:0000256" key="3">
    <source>
        <dbReference type="ARBA" id="ARBA00023163"/>
    </source>
</evidence>
<dbReference type="PROSITE" id="PS51071">
    <property type="entry name" value="HTH_RPIR"/>
    <property type="match status" value="1"/>
</dbReference>
<dbReference type="SUPFAM" id="SSF46689">
    <property type="entry name" value="Homeodomain-like"/>
    <property type="match status" value="1"/>
</dbReference>
<proteinExistence type="predicted"/>
<protein>
    <submittedName>
        <fullName evidence="6">Sugar isomerase (Sis)</fullName>
    </submittedName>
</protein>
<dbReference type="PANTHER" id="PTHR30514:SF21">
    <property type="entry name" value="RPIR-FAMILY TRANSCRIPTIONAL REGULATOR"/>
    <property type="match status" value="1"/>
</dbReference>
<name>A0A498RAA6_9FIRM</name>
<dbReference type="AlphaFoldDB" id="A0A498RAA6"/>
<dbReference type="PANTHER" id="PTHR30514">
    <property type="entry name" value="GLUCOKINASE"/>
    <property type="match status" value="1"/>
</dbReference>
<dbReference type="InterPro" id="IPR001347">
    <property type="entry name" value="SIS_dom"/>
</dbReference>
<organism evidence="6 7">
    <name type="scientific">Lucifera butyrica</name>
    <dbReference type="NCBI Taxonomy" id="1351585"/>
    <lineage>
        <taxon>Bacteria</taxon>
        <taxon>Bacillati</taxon>
        <taxon>Bacillota</taxon>
        <taxon>Negativicutes</taxon>
        <taxon>Veillonellales</taxon>
        <taxon>Veillonellaceae</taxon>
        <taxon>Lucifera</taxon>
    </lineage>
</organism>
<keyword evidence="6" id="KW-0413">Isomerase</keyword>
<feature type="domain" description="SIS" evidence="5">
    <location>
        <begin position="108"/>
        <end position="245"/>
    </location>
</feature>
<dbReference type="InterPro" id="IPR036388">
    <property type="entry name" value="WH-like_DNA-bd_sf"/>
</dbReference>
<dbReference type="Gene3D" id="3.40.50.10490">
    <property type="entry name" value="Glucose-6-phosphate isomerase like protein, domain 1"/>
    <property type="match status" value="1"/>
</dbReference>
<dbReference type="InterPro" id="IPR047640">
    <property type="entry name" value="RpiR-like"/>
</dbReference>
<dbReference type="InterPro" id="IPR046348">
    <property type="entry name" value="SIS_dom_sf"/>
</dbReference>
<dbReference type="SUPFAM" id="SSF53697">
    <property type="entry name" value="SIS domain"/>
    <property type="match status" value="1"/>
</dbReference>
<reference evidence="6 7" key="1">
    <citation type="submission" date="2018-06" db="EMBL/GenBank/DDBJ databases">
        <authorList>
            <person name="Strepis N."/>
        </authorList>
    </citation>
    <scope>NUCLEOTIDE SEQUENCE [LARGE SCALE GENOMIC DNA]</scope>
    <source>
        <strain evidence="6">LUCI</strain>
    </source>
</reference>
<dbReference type="CDD" id="cd05013">
    <property type="entry name" value="SIS_RpiR"/>
    <property type="match status" value="1"/>
</dbReference>
<keyword evidence="2" id="KW-0238">DNA-binding</keyword>
<evidence type="ECO:0000259" key="5">
    <source>
        <dbReference type="PROSITE" id="PS51464"/>
    </source>
</evidence>
<dbReference type="GO" id="GO:1901135">
    <property type="term" value="P:carbohydrate derivative metabolic process"/>
    <property type="evidence" value="ECO:0007669"/>
    <property type="project" value="InterPro"/>
</dbReference>
<sequence length="245" mass="27743">MIIKIDHSIYERLTSTEKQVVNYINANTDKISNMSIVEVAEKTFSSPATVSRTIKKCGVGGFSELRYMLSKKNNEDSDLGQINEILEKSLREVTNTVEQLAINNILNAIELIKKVDRIYVFARGLTELVAQEFSFKLQLLGFNSFQISDPNVMRKITAEMKNKELLVIFSLYGKTEELITSAENAVSIGARVISCCCSEDTPLKKLSTVYLKGYKYNHVSIKKFEVTSRMPLYVISRILIDYLAL</sequence>
<evidence type="ECO:0000259" key="4">
    <source>
        <dbReference type="PROSITE" id="PS51071"/>
    </source>
</evidence>
<evidence type="ECO:0000256" key="1">
    <source>
        <dbReference type="ARBA" id="ARBA00023015"/>
    </source>
</evidence>
<dbReference type="GO" id="GO:0003677">
    <property type="term" value="F:DNA binding"/>
    <property type="evidence" value="ECO:0007669"/>
    <property type="project" value="UniProtKB-KW"/>
</dbReference>
<dbReference type="Pfam" id="PF01380">
    <property type="entry name" value="SIS"/>
    <property type="match status" value="1"/>
</dbReference>
<dbReference type="Proteomes" id="UP000277811">
    <property type="component" value="Unassembled WGS sequence"/>
</dbReference>
<dbReference type="OrthoDB" id="1648815at2"/>
<evidence type="ECO:0000256" key="2">
    <source>
        <dbReference type="ARBA" id="ARBA00023125"/>
    </source>
</evidence>
<keyword evidence="1" id="KW-0805">Transcription regulation</keyword>
<dbReference type="Pfam" id="PF01418">
    <property type="entry name" value="HTH_6"/>
    <property type="match status" value="1"/>
</dbReference>
<dbReference type="GO" id="GO:0016853">
    <property type="term" value="F:isomerase activity"/>
    <property type="evidence" value="ECO:0007669"/>
    <property type="project" value="UniProtKB-KW"/>
</dbReference>
<dbReference type="PROSITE" id="PS51464">
    <property type="entry name" value="SIS"/>
    <property type="match status" value="1"/>
</dbReference>
<dbReference type="InterPro" id="IPR035472">
    <property type="entry name" value="RpiR-like_SIS"/>
</dbReference>
<dbReference type="InterPro" id="IPR000281">
    <property type="entry name" value="HTH_RpiR"/>
</dbReference>
<dbReference type="GO" id="GO:0003700">
    <property type="term" value="F:DNA-binding transcription factor activity"/>
    <property type="evidence" value="ECO:0007669"/>
    <property type="project" value="InterPro"/>
</dbReference>
<dbReference type="RefSeq" id="WP_122628158.1">
    <property type="nucleotide sequence ID" value="NZ_UPPP01000072.1"/>
</dbReference>
<evidence type="ECO:0000313" key="7">
    <source>
        <dbReference type="Proteomes" id="UP000277811"/>
    </source>
</evidence>
<dbReference type="Gene3D" id="1.10.10.10">
    <property type="entry name" value="Winged helix-like DNA-binding domain superfamily/Winged helix DNA-binding domain"/>
    <property type="match status" value="1"/>
</dbReference>
<dbReference type="EMBL" id="UPPP01000072">
    <property type="protein sequence ID" value="VBB07222.1"/>
    <property type="molecule type" value="Genomic_DNA"/>
</dbReference>
<dbReference type="GO" id="GO:0097367">
    <property type="term" value="F:carbohydrate derivative binding"/>
    <property type="evidence" value="ECO:0007669"/>
    <property type="project" value="InterPro"/>
</dbReference>
<evidence type="ECO:0000313" key="6">
    <source>
        <dbReference type="EMBL" id="VBB07222.1"/>
    </source>
</evidence>
<dbReference type="InterPro" id="IPR009057">
    <property type="entry name" value="Homeodomain-like_sf"/>
</dbReference>
<keyword evidence="7" id="KW-1185">Reference proteome</keyword>